<evidence type="ECO:0000256" key="1">
    <source>
        <dbReference type="ARBA" id="ARBA00004141"/>
    </source>
</evidence>
<dbReference type="PANTHER" id="PTHR11785:SF512">
    <property type="entry name" value="SOBREMESA, ISOFORM B"/>
    <property type="match status" value="1"/>
</dbReference>
<feature type="transmembrane region" description="Helical" evidence="5">
    <location>
        <begin position="377"/>
        <end position="397"/>
    </location>
</feature>
<keyword evidence="3 5" id="KW-1133">Transmembrane helix</keyword>
<reference evidence="6 7" key="1">
    <citation type="submission" date="2013-04" db="EMBL/GenBank/DDBJ databases">
        <title>The Genome Sequence of Sutterella wadsworthensis HGA0223.</title>
        <authorList>
            <consortium name="The Broad Institute Genomics Platform"/>
            <person name="Earl A."/>
            <person name="Ward D."/>
            <person name="Feldgarden M."/>
            <person name="Gevers D."/>
            <person name="Schmidt T.M."/>
            <person name="Dover J."/>
            <person name="Dai D."/>
            <person name="Walker B."/>
            <person name="Young S."/>
            <person name="Zeng Q."/>
            <person name="Gargeya S."/>
            <person name="Fitzgerald M."/>
            <person name="Haas B."/>
            <person name="Abouelleil A."/>
            <person name="Allen A.W."/>
            <person name="Alvarado L."/>
            <person name="Arachchi H.M."/>
            <person name="Berlin A.M."/>
            <person name="Chapman S.B."/>
            <person name="Gainer-Dewar J."/>
            <person name="Goldberg J."/>
            <person name="Griggs A."/>
            <person name="Gujja S."/>
            <person name="Hansen M."/>
            <person name="Howarth C."/>
            <person name="Imamovic A."/>
            <person name="Ireland A."/>
            <person name="Larimer J."/>
            <person name="McCowan C."/>
            <person name="Murphy C."/>
            <person name="Pearson M."/>
            <person name="Poon T.W."/>
            <person name="Priest M."/>
            <person name="Roberts A."/>
            <person name="Saif S."/>
            <person name="Shea T."/>
            <person name="Sisk P."/>
            <person name="Sykes S."/>
            <person name="Wortman J."/>
            <person name="Nusbaum C."/>
            <person name="Birren B."/>
        </authorList>
    </citation>
    <scope>NUCLEOTIDE SEQUENCE [LARGE SCALE GENOMIC DNA]</scope>
    <source>
        <strain evidence="6 7">HGA0223</strain>
    </source>
</reference>
<dbReference type="PIRSF" id="PIRSF006060">
    <property type="entry name" value="AA_transporter"/>
    <property type="match status" value="1"/>
</dbReference>
<dbReference type="HOGENOM" id="CLU_007946_3_4_4"/>
<dbReference type="RefSeq" id="WP_016473995.1">
    <property type="nucleotide sequence ID" value="NZ_KE150480.1"/>
</dbReference>
<sequence>MAASSTPSAASGGSTETIGLRREVGLFGGISVLAGIMIGSGIFYIGGIVLERSGGNLGLALLVWAVGGLITLLSGICFAELGAMMPKAGGYYVYLREAYGERVAFMCGITNFFLSSAGSISALALAFAAAISSMVPMGELAQKAIALGSILLLTLINIRGIRQGSMVQNIFMVLKLLPIALIIICGLAMGNESPNWFSFPEGVETPSIGTILSMMAFAVLATLWAYEGWTNLNTIAEEIKEPKRNIPLALIGSIIGVAVLYVLFNFAVYKVVPYDLIQKMISERNFYLGTVAADTLFGTWGMVIVGAAMMLAIFNSLNGCIMVFPRMYYAMARDGALFEFLGKLHPTYRTPINAQIASMVMAMILVCSRSLSELTSLVAICGLIFHGLTFLSVIVLRRKYPTLERPYKVWLYPFSIILVLIFMLSLIVNTIWQDPVTAALGLIVPLIGLVIYELLFRRRHDALERAKKNLQ</sequence>
<feature type="transmembrane region" description="Helical" evidence="5">
    <location>
        <begin position="24"/>
        <end position="45"/>
    </location>
</feature>
<dbReference type="InterPro" id="IPR002293">
    <property type="entry name" value="AA/rel_permease1"/>
</dbReference>
<dbReference type="GO" id="GO:0015179">
    <property type="term" value="F:L-amino acid transmembrane transporter activity"/>
    <property type="evidence" value="ECO:0007669"/>
    <property type="project" value="TreeGrafter"/>
</dbReference>
<comment type="subcellular location">
    <subcellularLocation>
        <location evidence="1">Membrane</location>
        <topology evidence="1">Multi-pass membrane protein</topology>
    </subcellularLocation>
</comment>
<evidence type="ECO:0000256" key="4">
    <source>
        <dbReference type="ARBA" id="ARBA00023136"/>
    </source>
</evidence>
<evidence type="ECO:0008006" key="8">
    <source>
        <dbReference type="Google" id="ProtNLM"/>
    </source>
</evidence>
<feature type="transmembrane region" description="Helical" evidence="5">
    <location>
        <begin position="352"/>
        <end position="371"/>
    </location>
</feature>
<feature type="transmembrane region" description="Helical" evidence="5">
    <location>
        <begin position="140"/>
        <end position="158"/>
    </location>
</feature>
<keyword evidence="2 5" id="KW-0812">Transmembrane</keyword>
<proteinExistence type="predicted"/>
<evidence type="ECO:0000256" key="5">
    <source>
        <dbReference type="SAM" id="Phobius"/>
    </source>
</evidence>
<dbReference type="InterPro" id="IPR050598">
    <property type="entry name" value="AminoAcid_Transporter"/>
</dbReference>
<accession>S3BEU4</accession>
<feature type="transmembrane region" description="Helical" evidence="5">
    <location>
        <begin position="409"/>
        <end position="432"/>
    </location>
</feature>
<dbReference type="GeneID" id="64061534"/>
<dbReference type="STRING" id="1203554.HMPREF1476_00637"/>
<dbReference type="EMBL" id="ATCF01000012">
    <property type="protein sequence ID" value="EPD99833.1"/>
    <property type="molecule type" value="Genomic_DNA"/>
</dbReference>
<evidence type="ECO:0000313" key="6">
    <source>
        <dbReference type="EMBL" id="EPD99833.1"/>
    </source>
</evidence>
<keyword evidence="4 5" id="KW-0472">Membrane</keyword>
<name>S3BEU4_9BURK</name>
<dbReference type="Proteomes" id="UP000014400">
    <property type="component" value="Unassembled WGS sequence"/>
</dbReference>
<dbReference type="GO" id="GO:0016020">
    <property type="term" value="C:membrane"/>
    <property type="evidence" value="ECO:0007669"/>
    <property type="project" value="UniProtKB-SubCell"/>
</dbReference>
<feature type="transmembrane region" description="Helical" evidence="5">
    <location>
        <begin position="57"/>
        <end position="82"/>
    </location>
</feature>
<feature type="transmembrane region" description="Helical" evidence="5">
    <location>
        <begin position="246"/>
        <end position="269"/>
    </location>
</feature>
<feature type="transmembrane region" description="Helical" evidence="5">
    <location>
        <begin position="438"/>
        <end position="456"/>
    </location>
</feature>
<feature type="transmembrane region" description="Helical" evidence="5">
    <location>
        <begin position="300"/>
        <end position="324"/>
    </location>
</feature>
<evidence type="ECO:0000256" key="3">
    <source>
        <dbReference type="ARBA" id="ARBA00022989"/>
    </source>
</evidence>
<dbReference type="Pfam" id="PF13520">
    <property type="entry name" value="AA_permease_2"/>
    <property type="match status" value="1"/>
</dbReference>
<feature type="transmembrane region" description="Helical" evidence="5">
    <location>
        <begin position="209"/>
        <end position="226"/>
    </location>
</feature>
<dbReference type="eggNOG" id="COG0531">
    <property type="taxonomic scope" value="Bacteria"/>
</dbReference>
<gene>
    <name evidence="6" type="ORF">HMPREF1476_00637</name>
</gene>
<evidence type="ECO:0000256" key="2">
    <source>
        <dbReference type="ARBA" id="ARBA00022692"/>
    </source>
</evidence>
<organism evidence="6 7">
    <name type="scientific">Sutterella wadsworthensis HGA0223</name>
    <dbReference type="NCBI Taxonomy" id="1203554"/>
    <lineage>
        <taxon>Bacteria</taxon>
        <taxon>Pseudomonadati</taxon>
        <taxon>Pseudomonadota</taxon>
        <taxon>Betaproteobacteria</taxon>
        <taxon>Burkholderiales</taxon>
        <taxon>Sutterellaceae</taxon>
        <taxon>Sutterella</taxon>
    </lineage>
</organism>
<dbReference type="Gene3D" id="1.20.1740.10">
    <property type="entry name" value="Amino acid/polyamine transporter I"/>
    <property type="match status" value="1"/>
</dbReference>
<dbReference type="PANTHER" id="PTHR11785">
    <property type="entry name" value="AMINO ACID TRANSPORTER"/>
    <property type="match status" value="1"/>
</dbReference>
<evidence type="ECO:0000313" key="7">
    <source>
        <dbReference type="Proteomes" id="UP000014400"/>
    </source>
</evidence>
<dbReference type="PATRIC" id="fig|1203554.3.peg.624"/>
<feature type="transmembrane region" description="Helical" evidence="5">
    <location>
        <begin position="103"/>
        <end position="128"/>
    </location>
</feature>
<protein>
    <recommendedName>
        <fullName evidence="8">Amino acid permease</fullName>
    </recommendedName>
</protein>
<comment type="caution">
    <text evidence="6">The sequence shown here is derived from an EMBL/GenBank/DDBJ whole genome shotgun (WGS) entry which is preliminary data.</text>
</comment>
<keyword evidence="7" id="KW-1185">Reference proteome</keyword>
<dbReference type="AlphaFoldDB" id="S3BEU4"/>
<feature type="transmembrane region" description="Helical" evidence="5">
    <location>
        <begin position="170"/>
        <end position="189"/>
    </location>
</feature>